<dbReference type="Pfam" id="PF02557">
    <property type="entry name" value="VanY"/>
    <property type="match status" value="1"/>
</dbReference>
<gene>
    <name evidence="3" type="ORF">GCM10009741_39260</name>
</gene>
<evidence type="ECO:0000313" key="3">
    <source>
        <dbReference type="EMBL" id="GAA1533076.1"/>
    </source>
</evidence>
<dbReference type="InterPro" id="IPR003709">
    <property type="entry name" value="VanY-like_core_dom"/>
</dbReference>
<dbReference type="PANTHER" id="PTHR34385">
    <property type="entry name" value="D-ALANYL-D-ALANINE CARBOXYPEPTIDASE"/>
    <property type="match status" value="1"/>
</dbReference>
<dbReference type="Gene3D" id="3.30.1380.10">
    <property type="match status" value="1"/>
</dbReference>
<organism evidence="3 4">
    <name type="scientific">Kribbella lupini</name>
    <dbReference type="NCBI Taxonomy" id="291602"/>
    <lineage>
        <taxon>Bacteria</taxon>
        <taxon>Bacillati</taxon>
        <taxon>Actinomycetota</taxon>
        <taxon>Actinomycetes</taxon>
        <taxon>Propionibacteriales</taxon>
        <taxon>Kribbellaceae</taxon>
        <taxon>Kribbella</taxon>
    </lineage>
</organism>
<dbReference type="EMBL" id="BAAANC010000002">
    <property type="protein sequence ID" value="GAA1533076.1"/>
    <property type="molecule type" value="Genomic_DNA"/>
</dbReference>
<sequence length="234" mass="25391">MNNEEPPRRSLSVRGRLLSVTGIAVLASLLVWHGQLADFLGFGSPGDKAPVVAGAGAPDTTALPTEGDVPVSEPTSTPTPRPKPTKPPKKKPKPTKSPTTSQNGPYDEESTEGMSPKLRSRLLKAMAAAKADGVTLRINSGRRSAAKQRRLLDEAIVKYGSYKAAIRWVLPPEFSEHVKGRAVDITPAAGAKWLELNGYRYGICRRYDNEPWHFEALTTPGRKCPAREPYALAK</sequence>
<evidence type="ECO:0000313" key="4">
    <source>
        <dbReference type="Proteomes" id="UP001500363"/>
    </source>
</evidence>
<dbReference type="RefSeq" id="WP_344175943.1">
    <property type="nucleotide sequence ID" value="NZ_BAAANC010000002.1"/>
</dbReference>
<dbReference type="SUPFAM" id="SSF55166">
    <property type="entry name" value="Hedgehog/DD-peptidase"/>
    <property type="match status" value="1"/>
</dbReference>
<reference evidence="3 4" key="1">
    <citation type="journal article" date="2019" name="Int. J. Syst. Evol. Microbiol.">
        <title>The Global Catalogue of Microorganisms (GCM) 10K type strain sequencing project: providing services to taxonomists for standard genome sequencing and annotation.</title>
        <authorList>
            <consortium name="The Broad Institute Genomics Platform"/>
            <consortium name="The Broad Institute Genome Sequencing Center for Infectious Disease"/>
            <person name="Wu L."/>
            <person name="Ma J."/>
        </authorList>
    </citation>
    <scope>NUCLEOTIDE SEQUENCE [LARGE SCALE GENOMIC DNA]</scope>
    <source>
        <strain evidence="3 4">JCM 14303</strain>
    </source>
</reference>
<feature type="region of interest" description="Disordered" evidence="1">
    <location>
        <begin position="51"/>
        <end position="115"/>
    </location>
</feature>
<protein>
    <recommendedName>
        <fullName evidence="2">D-alanyl-D-alanine carboxypeptidase-like core domain-containing protein</fullName>
    </recommendedName>
</protein>
<dbReference type="CDD" id="cd14846">
    <property type="entry name" value="Peptidase_M15_like"/>
    <property type="match status" value="1"/>
</dbReference>
<dbReference type="InterPro" id="IPR009045">
    <property type="entry name" value="Zn_M74/Hedgehog-like"/>
</dbReference>
<evidence type="ECO:0000259" key="2">
    <source>
        <dbReference type="Pfam" id="PF02557"/>
    </source>
</evidence>
<evidence type="ECO:0000256" key="1">
    <source>
        <dbReference type="SAM" id="MobiDB-lite"/>
    </source>
</evidence>
<dbReference type="PANTHER" id="PTHR34385:SF1">
    <property type="entry name" value="PEPTIDOGLYCAN L-ALANYL-D-GLUTAMATE ENDOPEPTIDASE CWLK"/>
    <property type="match status" value="1"/>
</dbReference>
<proteinExistence type="predicted"/>
<feature type="compositionally biased region" description="Basic residues" evidence="1">
    <location>
        <begin position="83"/>
        <end position="94"/>
    </location>
</feature>
<keyword evidence="4" id="KW-1185">Reference proteome</keyword>
<accession>A0ABN2B3Y4</accession>
<comment type="caution">
    <text evidence="3">The sequence shown here is derived from an EMBL/GenBank/DDBJ whole genome shotgun (WGS) entry which is preliminary data.</text>
</comment>
<dbReference type="Proteomes" id="UP001500363">
    <property type="component" value="Unassembled WGS sequence"/>
</dbReference>
<dbReference type="InterPro" id="IPR052179">
    <property type="entry name" value="DD-CPase-like"/>
</dbReference>
<name>A0ABN2B3Y4_9ACTN</name>
<feature type="domain" description="D-alanyl-D-alanine carboxypeptidase-like core" evidence="2">
    <location>
        <begin position="114"/>
        <end position="208"/>
    </location>
</feature>